<dbReference type="AlphaFoldDB" id="I4DCR4"/>
<dbReference type="HOGENOM" id="CLU_2522098_0_0_9"/>
<keyword evidence="1" id="KW-0614">Plasmid</keyword>
<proteinExistence type="predicted"/>
<gene>
    <name evidence="1" type="ordered locus">Desaci_4762</name>
</gene>
<dbReference type="RefSeq" id="WP_014825100.1">
    <property type="nucleotide sequence ID" value="NC_018066.1"/>
</dbReference>
<reference evidence="2" key="1">
    <citation type="journal article" date="2012" name="J. Bacteriol.">
        <title>Complete genome sequences of Desulfosporosinus orientis DSM765T, Desulfosporosinus youngiae DSM17734T, Desulfosporosinus meridiei DSM13257T, and Desulfosporosinus acidiphilus DSM22704T.</title>
        <authorList>
            <person name="Pester M."/>
            <person name="Brambilla E."/>
            <person name="Alazard D."/>
            <person name="Rattei T."/>
            <person name="Weinmaier T."/>
            <person name="Han J."/>
            <person name="Lucas S."/>
            <person name="Lapidus A."/>
            <person name="Cheng J.F."/>
            <person name="Goodwin L."/>
            <person name="Pitluck S."/>
            <person name="Peters L."/>
            <person name="Ovchinnikova G."/>
            <person name="Teshima H."/>
            <person name="Detter J.C."/>
            <person name="Han C.S."/>
            <person name="Tapia R."/>
            <person name="Land M.L."/>
            <person name="Hauser L."/>
            <person name="Kyrpides N.C."/>
            <person name="Ivanova N.N."/>
            <person name="Pagani I."/>
            <person name="Huntmann M."/>
            <person name="Wei C.L."/>
            <person name="Davenport K.W."/>
            <person name="Daligault H."/>
            <person name="Chain P.S."/>
            <person name="Chen A."/>
            <person name="Mavromatis K."/>
            <person name="Markowitz V."/>
            <person name="Szeto E."/>
            <person name="Mikhailova N."/>
            <person name="Pati A."/>
            <person name="Wagner M."/>
            <person name="Woyke T."/>
            <person name="Ollivier B."/>
            <person name="Klenk H.P."/>
            <person name="Spring S."/>
            <person name="Loy A."/>
        </authorList>
    </citation>
    <scope>NUCLEOTIDE SEQUENCE [LARGE SCALE GENOMIC DNA]</scope>
    <source>
        <strain evidence="2">DSM 22704 / JCM 16185 / SJ4</strain>
    </source>
</reference>
<dbReference type="Proteomes" id="UP000002892">
    <property type="component" value="Plasmid pDESACI.01"/>
</dbReference>
<name>I4DCR4_DESAJ</name>
<dbReference type="KEGG" id="dai:Desaci_4762"/>
<accession>I4DCR4</accession>
<evidence type="ECO:0000313" key="1">
    <source>
        <dbReference type="EMBL" id="AFM43588.1"/>
    </source>
</evidence>
<dbReference type="EMBL" id="CP003640">
    <property type="protein sequence ID" value="AFM43588.1"/>
    <property type="molecule type" value="Genomic_DNA"/>
</dbReference>
<protein>
    <submittedName>
        <fullName evidence="1">Uncharacterized protein</fullName>
    </submittedName>
</protein>
<evidence type="ECO:0000313" key="2">
    <source>
        <dbReference type="Proteomes" id="UP000002892"/>
    </source>
</evidence>
<geneLocation type="plasmid" evidence="1 2">
    <name>pDESACI.01</name>
</geneLocation>
<sequence length="84" mass="9516">MGSFDLKKTDLSKYNKAENPWITIDDNGKVDIGNKIGDIEKISLEKRTIIRFINQYLRDCSHELSGDDKKNILSSLNLSEGKDA</sequence>
<keyword evidence="2" id="KW-1185">Reference proteome</keyword>
<organism evidence="1 2">
    <name type="scientific">Desulfosporosinus acidiphilus (strain DSM 22704 / JCM 16185 / SJ4)</name>
    <dbReference type="NCBI Taxonomy" id="646529"/>
    <lineage>
        <taxon>Bacteria</taxon>
        <taxon>Bacillati</taxon>
        <taxon>Bacillota</taxon>
        <taxon>Clostridia</taxon>
        <taxon>Eubacteriales</taxon>
        <taxon>Desulfitobacteriaceae</taxon>
        <taxon>Desulfosporosinus</taxon>
    </lineage>
</organism>